<dbReference type="GO" id="GO:0006412">
    <property type="term" value="P:translation"/>
    <property type="evidence" value="ECO:0007669"/>
    <property type="project" value="UniProtKB-UniRule"/>
</dbReference>
<dbReference type="NCBIfam" id="TIGR03625">
    <property type="entry name" value="L3_bact"/>
    <property type="match status" value="1"/>
</dbReference>
<dbReference type="FunFam" id="2.40.30.10:FF:000004">
    <property type="entry name" value="50S ribosomal protein L3"/>
    <property type="match status" value="1"/>
</dbReference>
<comment type="similarity">
    <text evidence="1 7 8">Belongs to the universal ribosomal protein uL3 family.</text>
</comment>
<dbReference type="GO" id="GO:0019843">
    <property type="term" value="F:rRNA binding"/>
    <property type="evidence" value="ECO:0007669"/>
    <property type="project" value="UniProtKB-UniRule"/>
</dbReference>
<dbReference type="RefSeq" id="WP_121804311.1">
    <property type="nucleotide sequence ID" value="NZ_RDBE01000001.1"/>
</dbReference>
<reference evidence="10 11" key="1">
    <citation type="submission" date="2018-10" db="EMBL/GenBank/DDBJ databases">
        <title>Marmoricola sp. 4Q3S-7 whole genome shotgun sequence.</title>
        <authorList>
            <person name="Li F."/>
        </authorList>
    </citation>
    <scope>NUCLEOTIDE SEQUENCE [LARGE SCALE GENOMIC DNA]</scope>
    <source>
        <strain evidence="10 11">4Q3S-7</strain>
    </source>
</reference>
<dbReference type="Gene3D" id="2.40.30.10">
    <property type="entry name" value="Translation factors"/>
    <property type="match status" value="1"/>
</dbReference>
<dbReference type="HAMAP" id="MF_01325_B">
    <property type="entry name" value="Ribosomal_uL3_B"/>
    <property type="match status" value="1"/>
</dbReference>
<evidence type="ECO:0000256" key="8">
    <source>
        <dbReference type="RuleBase" id="RU003905"/>
    </source>
</evidence>
<dbReference type="GO" id="GO:0003735">
    <property type="term" value="F:structural constituent of ribosome"/>
    <property type="evidence" value="ECO:0007669"/>
    <property type="project" value="UniProtKB-UniRule"/>
</dbReference>
<name>A0A3L8P5H8_9ACTN</name>
<evidence type="ECO:0000256" key="6">
    <source>
        <dbReference type="ARBA" id="ARBA00035243"/>
    </source>
</evidence>
<dbReference type="PANTHER" id="PTHR11229">
    <property type="entry name" value="50S RIBOSOMAL PROTEIN L3"/>
    <property type="match status" value="1"/>
</dbReference>
<dbReference type="InterPro" id="IPR019926">
    <property type="entry name" value="Ribosomal_uL3_CS"/>
</dbReference>
<evidence type="ECO:0000313" key="10">
    <source>
        <dbReference type="EMBL" id="RLV50630.1"/>
    </source>
</evidence>
<gene>
    <name evidence="7" type="primary">rplC</name>
    <name evidence="10" type="ORF">D9V37_01270</name>
</gene>
<organism evidence="10 11">
    <name type="scientific">Nocardioides mangrovicus</name>
    <dbReference type="NCBI Taxonomy" id="2478913"/>
    <lineage>
        <taxon>Bacteria</taxon>
        <taxon>Bacillati</taxon>
        <taxon>Actinomycetota</taxon>
        <taxon>Actinomycetes</taxon>
        <taxon>Propionibacteriales</taxon>
        <taxon>Nocardioidaceae</taxon>
        <taxon>Nocardioides</taxon>
    </lineage>
</organism>
<evidence type="ECO:0000256" key="3">
    <source>
        <dbReference type="ARBA" id="ARBA00022884"/>
    </source>
</evidence>
<keyword evidence="5 7" id="KW-0687">Ribonucleoprotein</keyword>
<comment type="caution">
    <text evidence="10">The sequence shown here is derived from an EMBL/GenBank/DDBJ whole genome shotgun (WGS) entry which is preliminary data.</text>
</comment>
<dbReference type="Proteomes" id="UP000281708">
    <property type="component" value="Unassembled WGS sequence"/>
</dbReference>
<dbReference type="Pfam" id="PF00297">
    <property type="entry name" value="Ribosomal_L3"/>
    <property type="match status" value="1"/>
</dbReference>
<dbReference type="Gene3D" id="3.30.160.810">
    <property type="match status" value="1"/>
</dbReference>
<dbReference type="EMBL" id="RDBE01000001">
    <property type="protein sequence ID" value="RLV50630.1"/>
    <property type="molecule type" value="Genomic_DNA"/>
</dbReference>
<dbReference type="AlphaFoldDB" id="A0A3L8P5H8"/>
<dbReference type="GO" id="GO:0022625">
    <property type="term" value="C:cytosolic large ribosomal subunit"/>
    <property type="evidence" value="ECO:0007669"/>
    <property type="project" value="TreeGrafter"/>
</dbReference>
<dbReference type="OrthoDB" id="9806135at2"/>
<proteinExistence type="inferred from homology"/>
<comment type="function">
    <text evidence="7 9">One of the primary rRNA binding proteins, it binds directly near the 3'-end of the 23S rRNA, where it nucleates assembly of the 50S subunit.</text>
</comment>
<protein>
    <recommendedName>
        <fullName evidence="6 7">Large ribosomal subunit protein uL3</fullName>
    </recommendedName>
</protein>
<evidence type="ECO:0000256" key="9">
    <source>
        <dbReference type="RuleBase" id="RU003906"/>
    </source>
</evidence>
<dbReference type="PROSITE" id="PS00474">
    <property type="entry name" value="RIBOSOMAL_L3"/>
    <property type="match status" value="1"/>
</dbReference>
<dbReference type="PANTHER" id="PTHR11229:SF16">
    <property type="entry name" value="LARGE RIBOSOMAL SUBUNIT PROTEIN UL3C"/>
    <property type="match status" value="1"/>
</dbReference>
<dbReference type="SUPFAM" id="SSF50447">
    <property type="entry name" value="Translation proteins"/>
    <property type="match status" value="1"/>
</dbReference>
<sequence length="222" mass="23107">MSTTFERPVKGLLGTKLGMTQVWDDNARIVPVTVVAASTNVVTQVRTPETDGYNAIQVGYGEIAGSKVTRPESGHFTKAGVTPRRHLAEIRTADAGSYSVGQEIAPDVFAAGEEVDVTGTSKGKGFAGTMKRHGFAGVSASHGAHRNHRKPGSIGACATPGRVFKGMRMSGRMGTDTITTQNVTVHAVDLEKGVILLKGAVPGPKGGLVVIRTAAKSQEVSA</sequence>
<comment type="subunit">
    <text evidence="7 9">Part of the 50S ribosomal subunit. Forms a cluster with proteins L14 and L19.</text>
</comment>
<dbReference type="InterPro" id="IPR000597">
    <property type="entry name" value="Ribosomal_uL3"/>
</dbReference>
<keyword evidence="2 7" id="KW-0699">rRNA-binding</keyword>
<keyword evidence="4 7" id="KW-0689">Ribosomal protein</keyword>
<evidence type="ECO:0000256" key="5">
    <source>
        <dbReference type="ARBA" id="ARBA00023274"/>
    </source>
</evidence>
<dbReference type="InterPro" id="IPR009000">
    <property type="entry name" value="Transl_B-barrel_sf"/>
</dbReference>
<evidence type="ECO:0000256" key="4">
    <source>
        <dbReference type="ARBA" id="ARBA00022980"/>
    </source>
</evidence>
<dbReference type="InterPro" id="IPR019927">
    <property type="entry name" value="Ribosomal_uL3_bac/org-type"/>
</dbReference>
<evidence type="ECO:0000256" key="1">
    <source>
        <dbReference type="ARBA" id="ARBA00006540"/>
    </source>
</evidence>
<keyword evidence="11" id="KW-1185">Reference proteome</keyword>
<evidence type="ECO:0000313" key="11">
    <source>
        <dbReference type="Proteomes" id="UP000281708"/>
    </source>
</evidence>
<evidence type="ECO:0000256" key="2">
    <source>
        <dbReference type="ARBA" id="ARBA00022730"/>
    </source>
</evidence>
<keyword evidence="3 7" id="KW-0694">RNA-binding</keyword>
<dbReference type="FunFam" id="3.30.160.810:FF:000001">
    <property type="entry name" value="50S ribosomal protein L3"/>
    <property type="match status" value="1"/>
</dbReference>
<evidence type="ECO:0000256" key="7">
    <source>
        <dbReference type="HAMAP-Rule" id="MF_01325"/>
    </source>
</evidence>
<accession>A0A3L8P5H8</accession>